<dbReference type="InterPro" id="IPR008758">
    <property type="entry name" value="Peptidase_S28"/>
</dbReference>
<dbReference type="EMBL" id="KN823125">
    <property type="protein sequence ID" value="KIO21854.1"/>
    <property type="molecule type" value="Genomic_DNA"/>
</dbReference>
<comment type="similarity">
    <text evidence="1">Belongs to the peptidase S28 family.</text>
</comment>
<dbReference type="HOGENOM" id="CLU_023630_1_0_1"/>
<dbReference type="GO" id="GO:0008239">
    <property type="term" value="F:dipeptidyl-peptidase activity"/>
    <property type="evidence" value="ECO:0007669"/>
    <property type="project" value="TreeGrafter"/>
</dbReference>
<dbReference type="AlphaFoldDB" id="A0A0C3QBT1"/>
<dbReference type="Proteomes" id="UP000054248">
    <property type="component" value="Unassembled WGS sequence"/>
</dbReference>
<evidence type="ECO:0008006" key="8">
    <source>
        <dbReference type="Google" id="ProtNLM"/>
    </source>
</evidence>
<evidence type="ECO:0000313" key="7">
    <source>
        <dbReference type="Proteomes" id="UP000054248"/>
    </source>
</evidence>
<evidence type="ECO:0000256" key="5">
    <source>
        <dbReference type="ARBA" id="ARBA00023180"/>
    </source>
</evidence>
<dbReference type="SUPFAM" id="SSF53474">
    <property type="entry name" value="alpha/beta-Hydrolases"/>
    <property type="match status" value="1"/>
</dbReference>
<reference evidence="7" key="2">
    <citation type="submission" date="2015-01" db="EMBL/GenBank/DDBJ databases">
        <title>Evolutionary Origins and Diversification of the Mycorrhizal Mutualists.</title>
        <authorList>
            <consortium name="DOE Joint Genome Institute"/>
            <consortium name="Mycorrhizal Genomics Consortium"/>
            <person name="Kohler A."/>
            <person name="Kuo A."/>
            <person name="Nagy L.G."/>
            <person name="Floudas D."/>
            <person name="Copeland A."/>
            <person name="Barry K.W."/>
            <person name="Cichocki N."/>
            <person name="Veneault-Fourrey C."/>
            <person name="LaButti K."/>
            <person name="Lindquist E.A."/>
            <person name="Lipzen A."/>
            <person name="Lundell T."/>
            <person name="Morin E."/>
            <person name="Murat C."/>
            <person name="Riley R."/>
            <person name="Ohm R."/>
            <person name="Sun H."/>
            <person name="Tunlid A."/>
            <person name="Henrissat B."/>
            <person name="Grigoriev I.V."/>
            <person name="Hibbett D.S."/>
            <person name="Martin F."/>
        </authorList>
    </citation>
    <scope>NUCLEOTIDE SEQUENCE [LARGE SCALE GENOMIC DNA]</scope>
    <source>
        <strain evidence="7">MUT 4182</strain>
    </source>
</reference>
<organism evidence="6 7">
    <name type="scientific">Tulasnella calospora MUT 4182</name>
    <dbReference type="NCBI Taxonomy" id="1051891"/>
    <lineage>
        <taxon>Eukaryota</taxon>
        <taxon>Fungi</taxon>
        <taxon>Dikarya</taxon>
        <taxon>Basidiomycota</taxon>
        <taxon>Agaricomycotina</taxon>
        <taxon>Agaricomycetes</taxon>
        <taxon>Cantharellales</taxon>
        <taxon>Tulasnellaceae</taxon>
        <taxon>Tulasnella</taxon>
    </lineage>
</organism>
<keyword evidence="4" id="KW-0378">Hydrolase</keyword>
<feature type="non-terminal residue" evidence="6">
    <location>
        <position position="1"/>
    </location>
</feature>
<feature type="non-terminal residue" evidence="6">
    <location>
        <position position="470"/>
    </location>
</feature>
<reference evidence="6 7" key="1">
    <citation type="submission" date="2014-04" db="EMBL/GenBank/DDBJ databases">
        <authorList>
            <consortium name="DOE Joint Genome Institute"/>
            <person name="Kuo A."/>
            <person name="Girlanda M."/>
            <person name="Perotto S."/>
            <person name="Kohler A."/>
            <person name="Nagy L.G."/>
            <person name="Floudas D."/>
            <person name="Copeland A."/>
            <person name="Barry K.W."/>
            <person name="Cichocki N."/>
            <person name="Veneault-Fourrey C."/>
            <person name="LaButti K."/>
            <person name="Lindquist E.A."/>
            <person name="Lipzen A."/>
            <person name="Lundell T."/>
            <person name="Morin E."/>
            <person name="Murat C."/>
            <person name="Sun H."/>
            <person name="Tunlid A."/>
            <person name="Henrissat B."/>
            <person name="Grigoriev I.V."/>
            <person name="Hibbett D.S."/>
            <person name="Martin F."/>
            <person name="Nordberg H.P."/>
            <person name="Cantor M.N."/>
            <person name="Hua S.X."/>
        </authorList>
    </citation>
    <scope>NUCLEOTIDE SEQUENCE [LARGE SCALE GENOMIC DNA]</scope>
    <source>
        <strain evidence="6 7">MUT 4182</strain>
    </source>
</reference>
<evidence type="ECO:0000256" key="3">
    <source>
        <dbReference type="ARBA" id="ARBA00022729"/>
    </source>
</evidence>
<evidence type="ECO:0000256" key="2">
    <source>
        <dbReference type="ARBA" id="ARBA00022670"/>
    </source>
</evidence>
<dbReference type="InterPro" id="IPR029058">
    <property type="entry name" value="AB_hydrolase_fold"/>
</dbReference>
<proteinExistence type="inferred from homology"/>
<dbReference type="MEROPS" id="S28.004"/>
<dbReference type="PANTHER" id="PTHR11010">
    <property type="entry name" value="PROTEASE S28 PRO-X CARBOXYPEPTIDASE-RELATED"/>
    <property type="match status" value="1"/>
</dbReference>
<sequence length="470" mass="52628">EYWFEQLIDHNNPSTGTFKQRYFFSDQYWRGDGYPIILQTPGPTPADDSLMMIQRGFLQNKMMLELGAAGVILEHRYWGKSSPVPDLTTQNLQWLTVEQGAHLTAFLKQYFAENVKLPFNTTSTHPDQTPWILIGCSYSGLLTAYTQEKYSDVFVAAYATSAPVQADGNFWEYWDPVEEGMPSNCSSDLKAAVDHMDDLMLSGESREVIKLKKKFGLQSLKDDDFANALTYPLTTWQNLQPPDFGLKGQALFFDFCDAVETKSDGTINQSDEGVGLPQALENWAAYFKAIGPDATCPGTGGACFSTYNYSSYFYTNTSISNTMRGWEWLLCTQLGAFPSKRGSIVSGMLDAAFDDRRCAHLFPSPTGDIQLSPYNTTQSADAFNLKYGGWNLIAKNLFVVNGQFDPWRSASLSSRAAPAFVDVPSQEIIVIPNGHHCWDWSTDNAAVNPDVAQVQDLGISTIRFWLEQWY</sequence>
<dbReference type="OrthoDB" id="1735038at2759"/>
<dbReference type="Pfam" id="PF05577">
    <property type="entry name" value="Peptidase_S28"/>
    <property type="match status" value="1"/>
</dbReference>
<dbReference type="Gene3D" id="3.40.50.1820">
    <property type="entry name" value="alpha/beta hydrolase"/>
    <property type="match status" value="2"/>
</dbReference>
<keyword evidence="7" id="KW-1185">Reference proteome</keyword>
<keyword evidence="3" id="KW-0732">Signal</keyword>
<dbReference type="GO" id="GO:0070008">
    <property type="term" value="F:serine-type exopeptidase activity"/>
    <property type="evidence" value="ECO:0007669"/>
    <property type="project" value="InterPro"/>
</dbReference>
<protein>
    <recommendedName>
        <fullName evidence="8">Peptidase S28</fullName>
    </recommendedName>
</protein>
<accession>A0A0C3QBT1</accession>
<keyword evidence="2" id="KW-0645">Protease</keyword>
<dbReference type="PANTHER" id="PTHR11010:SF23">
    <property type="entry name" value="SERINE PEPTIDASE"/>
    <property type="match status" value="1"/>
</dbReference>
<evidence type="ECO:0000313" key="6">
    <source>
        <dbReference type="EMBL" id="KIO21854.1"/>
    </source>
</evidence>
<evidence type="ECO:0000256" key="4">
    <source>
        <dbReference type="ARBA" id="ARBA00022801"/>
    </source>
</evidence>
<evidence type="ECO:0000256" key="1">
    <source>
        <dbReference type="ARBA" id="ARBA00011079"/>
    </source>
</evidence>
<gene>
    <name evidence="6" type="ORF">M407DRAFT_57846</name>
</gene>
<keyword evidence="5" id="KW-0325">Glycoprotein</keyword>
<name>A0A0C3QBT1_9AGAM</name>
<dbReference type="GO" id="GO:0006508">
    <property type="term" value="P:proteolysis"/>
    <property type="evidence" value="ECO:0007669"/>
    <property type="project" value="UniProtKB-KW"/>
</dbReference>